<dbReference type="GO" id="GO:0008310">
    <property type="term" value="F:single-stranded DNA 3'-5' DNA exonuclease activity"/>
    <property type="evidence" value="ECO:0007669"/>
    <property type="project" value="TreeGrafter"/>
</dbReference>
<keyword evidence="1" id="KW-0004">4Fe-4S</keyword>
<dbReference type="EnsemblMetazoa" id="GAUT002613-RA">
    <property type="protein sequence ID" value="GAUT002613-PA"/>
    <property type="gene ID" value="GAUT002613"/>
</dbReference>
<dbReference type="GO" id="GO:0003887">
    <property type="term" value="F:DNA-directed DNA polymerase activity"/>
    <property type="evidence" value="ECO:0007669"/>
    <property type="project" value="UniProtKB-KW"/>
</dbReference>
<keyword evidence="3" id="KW-1185">Reference proteome</keyword>
<reference evidence="2" key="1">
    <citation type="submission" date="2020-05" db="UniProtKB">
        <authorList>
            <consortium name="EnsemblMetazoa"/>
        </authorList>
    </citation>
    <scope>IDENTIFICATION</scope>
    <source>
        <strain evidence="2">TTRI</strain>
    </source>
</reference>
<evidence type="ECO:0000256" key="1">
    <source>
        <dbReference type="RuleBase" id="RU365029"/>
    </source>
</evidence>
<name>A0A1A9UEW9_GLOAU</name>
<keyword evidence="1" id="KW-0235">DNA replication</keyword>
<keyword evidence="1" id="KW-0808">Transferase</keyword>
<evidence type="ECO:0000313" key="2">
    <source>
        <dbReference type="EnsemblMetazoa" id="GAUT002613-PA"/>
    </source>
</evidence>
<dbReference type="GO" id="GO:0006272">
    <property type="term" value="P:leading strand elongation"/>
    <property type="evidence" value="ECO:0007669"/>
    <property type="project" value="TreeGrafter"/>
</dbReference>
<keyword evidence="1" id="KW-0411">Iron-sulfur</keyword>
<keyword evidence="1" id="KW-0539">Nucleus</keyword>
<dbReference type="GO" id="GO:0006287">
    <property type="term" value="P:base-excision repair, gap-filling"/>
    <property type="evidence" value="ECO:0007669"/>
    <property type="project" value="TreeGrafter"/>
</dbReference>
<dbReference type="InterPro" id="IPR029703">
    <property type="entry name" value="POL2"/>
</dbReference>
<keyword evidence="1" id="KW-0239">DNA-directed DNA polymerase</keyword>
<organism evidence="2 3">
    <name type="scientific">Glossina austeni</name>
    <name type="common">Savannah tsetse fly</name>
    <dbReference type="NCBI Taxonomy" id="7395"/>
    <lineage>
        <taxon>Eukaryota</taxon>
        <taxon>Metazoa</taxon>
        <taxon>Ecdysozoa</taxon>
        <taxon>Arthropoda</taxon>
        <taxon>Hexapoda</taxon>
        <taxon>Insecta</taxon>
        <taxon>Pterygota</taxon>
        <taxon>Neoptera</taxon>
        <taxon>Endopterygota</taxon>
        <taxon>Diptera</taxon>
        <taxon>Brachycera</taxon>
        <taxon>Muscomorpha</taxon>
        <taxon>Hippoboscoidea</taxon>
        <taxon>Glossinidae</taxon>
        <taxon>Glossina</taxon>
    </lineage>
</organism>
<accession>A0A1A9UEW9</accession>
<dbReference type="VEuPathDB" id="VectorBase:GAUT002613"/>
<dbReference type="GO" id="GO:0000278">
    <property type="term" value="P:mitotic cell cycle"/>
    <property type="evidence" value="ECO:0007669"/>
    <property type="project" value="TreeGrafter"/>
</dbReference>
<dbReference type="PANTHER" id="PTHR10670">
    <property type="entry name" value="DNA POLYMERASE EPSILON CATALYTIC SUBUNIT A"/>
    <property type="match status" value="1"/>
</dbReference>
<proteinExistence type="inferred from homology"/>
<dbReference type="PANTHER" id="PTHR10670:SF0">
    <property type="entry name" value="DNA POLYMERASE EPSILON CATALYTIC SUBUNIT A"/>
    <property type="match status" value="1"/>
</dbReference>
<dbReference type="Pfam" id="PF23250">
    <property type="entry name" value="zf_DPOE_2"/>
    <property type="match status" value="1"/>
</dbReference>
<keyword evidence="1" id="KW-0863">Zinc-finger</keyword>
<evidence type="ECO:0000313" key="3">
    <source>
        <dbReference type="Proteomes" id="UP000078200"/>
    </source>
</evidence>
<keyword evidence="1" id="KW-0479">Metal-binding</keyword>
<dbReference type="STRING" id="7395.A0A1A9UEW9"/>
<keyword evidence="1" id="KW-0548">Nucleotidyltransferase</keyword>
<keyword evidence="1" id="KW-0862">Zinc</keyword>
<comment type="function">
    <text evidence="1">DNA polymerase II participates in chromosomal DNA replication.</text>
</comment>
<dbReference type="GO" id="GO:0051539">
    <property type="term" value="F:4 iron, 4 sulfur cluster binding"/>
    <property type="evidence" value="ECO:0007669"/>
    <property type="project" value="UniProtKB-KW"/>
</dbReference>
<dbReference type="EC" id="2.7.7.7" evidence="1"/>
<comment type="similarity">
    <text evidence="1">Belongs to the DNA polymerase type-B family.</text>
</comment>
<comment type="catalytic activity">
    <reaction evidence="1">
        <text>DNA(n) + a 2'-deoxyribonucleoside 5'-triphosphate = DNA(n+1) + diphosphate</text>
        <dbReference type="Rhea" id="RHEA:22508"/>
        <dbReference type="Rhea" id="RHEA-COMP:17339"/>
        <dbReference type="Rhea" id="RHEA-COMP:17340"/>
        <dbReference type="ChEBI" id="CHEBI:33019"/>
        <dbReference type="ChEBI" id="CHEBI:61560"/>
        <dbReference type="ChEBI" id="CHEBI:173112"/>
        <dbReference type="EC" id="2.7.7.7"/>
    </reaction>
</comment>
<keyword evidence="1" id="KW-0238">DNA-binding</keyword>
<comment type="cofactor">
    <cofactor evidence="1">
        <name>[4Fe-4S] cluster</name>
        <dbReference type="ChEBI" id="CHEBI:49883"/>
    </cofactor>
</comment>
<dbReference type="GO" id="GO:0008622">
    <property type="term" value="C:epsilon DNA polymerase complex"/>
    <property type="evidence" value="ECO:0007669"/>
    <property type="project" value="InterPro"/>
</dbReference>
<dbReference type="AlphaFoldDB" id="A0A1A9UEW9"/>
<keyword evidence="1" id="KW-0408">Iron</keyword>
<protein>
    <recommendedName>
        <fullName evidence="1">DNA polymerase epsilon catalytic subunit</fullName>
        <ecNumber evidence="1">2.7.7.7</ecNumber>
    </recommendedName>
</protein>
<sequence>MGFLFKTKFGGGFHLHLIMSTNFGKDLHDVLSRFLREYPVLWRPWAASTKGQYKELTRRLTSELNQAVAISRVVNTLVTVRKSLYPSSVGRFEEGVLVGNIPIIDETILDVLDIICEGETETDETDAPRAPETMRRRSMLIEMQMTPTPMEITATLMADDDYDGPSMSAQVARPQLSNPRAKFDELSAHADPFRRVYLVRIENENDDNNGDDVEEVATRNEIDTLADEEEQLSLELNCAISESLPEENRCREKLHTNYGKGKPSPGLDLTRAIVKVLSVDKGLAEETNALRRNMLRLVGIGEFSDLAEWKDPYQSYTIAEVICQTCNHCRDVDLCKDTQRAMKGGTKNSCYIDIENLRQLQSSKSYQINNAGNTRCNDDDHVHIMWKIDYYGSPEKTRKCSTISRKTLIIICSTRQKALNIWTKIHDCTELGWKHVGCCHPSIG</sequence>
<dbReference type="GO" id="GO:0045004">
    <property type="term" value="P:DNA replication proofreading"/>
    <property type="evidence" value="ECO:0007669"/>
    <property type="project" value="TreeGrafter"/>
</dbReference>
<dbReference type="Proteomes" id="UP000078200">
    <property type="component" value="Unassembled WGS sequence"/>
</dbReference>
<dbReference type="GO" id="GO:0008270">
    <property type="term" value="F:zinc ion binding"/>
    <property type="evidence" value="ECO:0007669"/>
    <property type="project" value="UniProtKB-KW"/>
</dbReference>
<dbReference type="GO" id="GO:0006297">
    <property type="term" value="P:nucleotide-excision repair, DNA gap filling"/>
    <property type="evidence" value="ECO:0007669"/>
    <property type="project" value="TreeGrafter"/>
</dbReference>
<comment type="subcellular location">
    <subcellularLocation>
        <location evidence="1">Nucleus</location>
    </subcellularLocation>
</comment>
<dbReference type="GO" id="GO:0003677">
    <property type="term" value="F:DNA binding"/>
    <property type="evidence" value="ECO:0007669"/>
    <property type="project" value="UniProtKB-KW"/>
</dbReference>